<comment type="caution">
    <text evidence="2">The sequence shown here is derived from an EMBL/GenBank/DDBJ whole genome shotgun (WGS) entry which is preliminary data.</text>
</comment>
<organism evidence="2 3">
    <name type="scientific">Tetrabaena socialis</name>
    <dbReference type="NCBI Taxonomy" id="47790"/>
    <lineage>
        <taxon>Eukaryota</taxon>
        <taxon>Viridiplantae</taxon>
        <taxon>Chlorophyta</taxon>
        <taxon>core chlorophytes</taxon>
        <taxon>Chlorophyceae</taxon>
        <taxon>CS clade</taxon>
        <taxon>Chlamydomonadales</taxon>
        <taxon>Tetrabaenaceae</taxon>
        <taxon>Tetrabaena</taxon>
    </lineage>
</organism>
<sequence>DKEHKEHKEGRDKAKKQDKERGREKDKDKDKDRDRERERKERDRERERRPARSPGIEQPKPGALYVQVRPGASPRPLQRLHSRGDGASLLHRNWLDYREGWVLGH</sequence>
<evidence type="ECO:0000313" key="3">
    <source>
        <dbReference type="Proteomes" id="UP000236333"/>
    </source>
</evidence>
<feature type="compositionally biased region" description="Basic and acidic residues" evidence="1">
    <location>
        <begin position="1"/>
        <end position="50"/>
    </location>
</feature>
<feature type="non-terminal residue" evidence="2">
    <location>
        <position position="1"/>
    </location>
</feature>
<name>A0A2J8ADT1_9CHLO</name>
<dbReference type="Proteomes" id="UP000236333">
    <property type="component" value="Unassembled WGS sequence"/>
</dbReference>
<dbReference type="AlphaFoldDB" id="A0A2J8ADT1"/>
<evidence type="ECO:0000256" key="1">
    <source>
        <dbReference type="SAM" id="MobiDB-lite"/>
    </source>
</evidence>
<gene>
    <name evidence="2" type="ORF">TSOC_002581</name>
</gene>
<keyword evidence="3" id="KW-1185">Reference proteome</keyword>
<protein>
    <submittedName>
        <fullName evidence="2">Uncharacterized protein</fullName>
    </submittedName>
</protein>
<feature type="region of interest" description="Disordered" evidence="1">
    <location>
        <begin position="1"/>
        <end position="89"/>
    </location>
</feature>
<reference evidence="2 3" key="1">
    <citation type="journal article" date="2017" name="Mol. Biol. Evol.">
        <title>The 4-celled Tetrabaena socialis nuclear genome reveals the essential components for genetic control of cell number at the origin of multicellularity in the volvocine lineage.</title>
        <authorList>
            <person name="Featherston J."/>
            <person name="Arakaki Y."/>
            <person name="Hanschen E.R."/>
            <person name="Ferris P.J."/>
            <person name="Michod R.E."/>
            <person name="Olson B.J.S.C."/>
            <person name="Nozaki H."/>
            <person name="Durand P.M."/>
        </authorList>
    </citation>
    <scope>NUCLEOTIDE SEQUENCE [LARGE SCALE GENOMIC DNA]</scope>
    <source>
        <strain evidence="2 3">NIES-571</strain>
    </source>
</reference>
<proteinExistence type="predicted"/>
<evidence type="ECO:0000313" key="2">
    <source>
        <dbReference type="EMBL" id="PNH10677.1"/>
    </source>
</evidence>
<accession>A0A2J8ADT1</accession>
<dbReference type="EMBL" id="PGGS01000049">
    <property type="protein sequence ID" value="PNH10677.1"/>
    <property type="molecule type" value="Genomic_DNA"/>
</dbReference>